<comment type="caution">
    <text evidence="1">The sequence shown here is derived from an EMBL/GenBank/DDBJ whole genome shotgun (WGS) entry which is preliminary data.</text>
</comment>
<dbReference type="EMBL" id="BPRE01000008">
    <property type="protein sequence ID" value="GJE76250.1"/>
    <property type="molecule type" value="Genomic_DNA"/>
</dbReference>
<name>A0ABQ4UW64_9HYPH</name>
<keyword evidence="2" id="KW-1185">Reference proteome</keyword>
<organism evidence="1 2">
    <name type="scientific">Methylorubrum suomiense</name>
    <dbReference type="NCBI Taxonomy" id="144191"/>
    <lineage>
        <taxon>Bacteria</taxon>
        <taxon>Pseudomonadati</taxon>
        <taxon>Pseudomonadota</taxon>
        <taxon>Alphaproteobacteria</taxon>
        <taxon>Hyphomicrobiales</taxon>
        <taxon>Methylobacteriaceae</taxon>
        <taxon>Methylorubrum</taxon>
    </lineage>
</organism>
<dbReference type="Proteomes" id="UP001055093">
    <property type="component" value="Unassembled WGS sequence"/>
</dbReference>
<proteinExistence type="predicted"/>
<gene>
    <name evidence="1" type="ORF">BGCPKDLD_2842</name>
</gene>
<reference evidence="1" key="2">
    <citation type="submission" date="2021-08" db="EMBL/GenBank/DDBJ databases">
        <authorList>
            <person name="Tani A."/>
            <person name="Ola A."/>
            <person name="Ogura Y."/>
            <person name="Katsura K."/>
            <person name="Hayashi T."/>
        </authorList>
    </citation>
    <scope>NUCLEOTIDE SEQUENCE</scope>
    <source>
        <strain evidence="1">DSM 14458</strain>
    </source>
</reference>
<sequence length="67" mass="7782">MGRTSCSAETGRWIPLWSHMISEKRIFLFRIVLYPNAPTSCWMMPEISRTRSNIRRIGPNRVPCSVS</sequence>
<reference evidence="1" key="1">
    <citation type="journal article" date="2021" name="Front. Microbiol.">
        <title>Comprehensive Comparative Genomics and Phenotyping of Methylobacterium Species.</title>
        <authorList>
            <person name="Alessa O."/>
            <person name="Ogura Y."/>
            <person name="Fujitani Y."/>
            <person name="Takami H."/>
            <person name="Hayashi T."/>
            <person name="Sahin N."/>
            <person name="Tani A."/>
        </authorList>
    </citation>
    <scope>NUCLEOTIDE SEQUENCE</scope>
    <source>
        <strain evidence="1">DSM 14458</strain>
    </source>
</reference>
<evidence type="ECO:0000313" key="1">
    <source>
        <dbReference type="EMBL" id="GJE76250.1"/>
    </source>
</evidence>
<protein>
    <submittedName>
        <fullName evidence="1">Uncharacterized protein</fullName>
    </submittedName>
</protein>
<accession>A0ABQ4UW64</accession>
<evidence type="ECO:0000313" key="2">
    <source>
        <dbReference type="Proteomes" id="UP001055093"/>
    </source>
</evidence>